<dbReference type="PANTHER" id="PTHR30613:SF1">
    <property type="entry name" value="DUF1479 DOMAIN PROTEIN (AFU_ORTHOLOGUE AFUA_5G09280)"/>
    <property type="match status" value="1"/>
</dbReference>
<dbReference type="EMBL" id="JAUYVI010000004">
    <property type="protein sequence ID" value="MDQ7248598.1"/>
    <property type="molecule type" value="Genomic_DNA"/>
</dbReference>
<dbReference type="Pfam" id="PF07350">
    <property type="entry name" value="Gig2-like"/>
    <property type="match status" value="1"/>
</dbReference>
<evidence type="ECO:0000313" key="2">
    <source>
        <dbReference type="EMBL" id="MDQ7248598.1"/>
    </source>
</evidence>
<sequence>MLNLRIDNIGESIKTTKRAMRAKLPDLKKIMAEVEEDLKREVDVIATARAKGGNVVPIIEYQDIVDEKIPESLKADLRRRGVAVVRGVYPRAEAEAWNDELGQYLEKNRYSERRPAPQVKDEYFSKLKSDKPQIFGIYWSKPQMAARTHPHSARTRAFMNRLWKYETNGKKHFDPDRETLYADRIRRRQPGDKTLGLSPHMDAGSVERWLDDEYQHVFRHVFSGNWRAYDPFDGAGRAETDEIPSPAVCSAFRSFQGWTALTPQGPKDGTLQVMPLTKAMVYLLLRPLMDDVPEDVLCGAEPARAFSIEPEWHPLLTPALCSIPKVEPGDTVWWHTDIVHSVEDVHRGTGYSNVIYIAAAPYCAKNAAYLEKQKPTFLAGRSAPDFSAEDYEVDFEGRATPDDLTELGKKQMGLIPW</sequence>
<feature type="coiled-coil region" evidence="1">
    <location>
        <begin position="17"/>
        <end position="51"/>
    </location>
</feature>
<accession>A0ABU0YLJ1</accession>
<evidence type="ECO:0000256" key="1">
    <source>
        <dbReference type="SAM" id="Coils"/>
    </source>
</evidence>
<dbReference type="SUPFAM" id="SSF51197">
    <property type="entry name" value="Clavaminate synthase-like"/>
    <property type="match status" value="1"/>
</dbReference>
<dbReference type="InterPro" id="IPR010856">
    <property type="entry name" value="Gig2-like"/>
</dbReference>
<dbReference type="PANTHER" id="PTHR30613">
    <property type="entry name" value="UNCHARACTERIZED PROTEIN YBIU-RELATED"/>
    <property type="match status" value="1"/>
</dbReference>
<keyword evidence="1" id="KW-0175">Coiled coil</keyword>
<dbReference type="RefSeq" id="WP_379956072.1">
    <property type="nucleotide sequence ID" value="NZ_JAUYVI010000004.1"/>
</dbReference>
<dbReference type="InterPro" id="IPR027443">
    <property type="entry name" value="IPNS-like_sf"/>
</dbReference>
<reference evidence="3" key="1">
    <citation type="submission" date="2023-08" db="EMBL/GenBank/DDBJ databases">
        <title>Rhodospirillaceae gen. nov., a novel taxon isolated from the Yangtze River Yuezi River estuary sludge.</title>
        <authorList>
            <person name="Ruan L."/>
        </authorList>
    </citation>
    <scope>NUCLEOTIDE SEQUENCE [LARGE SCALE GENOMIC DNA]</scope>
    <source>
        <strain evidence="3">R-7</strain>
    </source>
</reference>
<dbReference type="Gene3D" id="2.60.120.330">
    <property type="entry name" value="B-lactam Antibiotic, Isopenicillin N Synthase, Chain"/>
    <property type="match status" value="1"/>
</dbReference>
<keyword evidence="3" id="KW-1185">Reference proteome</keyword>
<name>A0ABU0YLJ1_9PROT</name>
<gene>
    <name evidence="2" type="ORF">Q8A70_13010</name>
</gene>
<comment type="caution">
    <text evidence="2">The sequence shown here is derived from an EMBL/GenBank/DDBJ whole genome shotgun (WGS) entry which is preliminary data.</text>
</comment>
<evidence type="ECO:0000313" key="3">
    <source>
        <dbReference type="Proteomes" id="UP001230156"/>
    </source>
</evidence>
<proteinExistence type="predicted"/>
<dbReference type="Proteomes" id="UP001230156">
    <property type="component" value="Unassembled WGS sequence"/>
</dbReference>
<organism evidence="2 3">
    <name type="scientific">Dongia sedimenti</name>
    <dbReference type="NCBI Taxonomy" id="3064282"/>
    <lineage>
        <taxon>Bacteria</taxon>
        <taxon>Pseudomonadati</taxon>
        <taxon>Pseudomonadota</taxon>
        <taxon>Alphaproteobacteria</taxon>
        <taxon>Rhodospirillales</taxon>
        <taxon>Dongiaceae</taxon>
        <taxon>Dongia</taxon>
    </lineage>
</organism>
<protein>
    <submittedName>
        <fullName evidence="2">DUF1479 domain-containing protein</fullName>
    </submittedName>
</protein>